<evidence type="ECO:0000313" key="1">
    <source>
        <dbReference type="EMBL" id="KAG8222960.1"/>
    </source>
</evidence>
<dbReference type="EMBL" id="KZ308147">
    <property type="protein sequence ID" value="KAG8222960.1"/>
    <property type="molecule type" value="Genomic_DNA"/>
</dbReference>
<organism evidence="1 2">
    <name type="scientific">Ladona fulva</name>
    <name type="common">Scarce chaser dragonfly</name>
    <name type="synonym">Libellula fulva</name>
    <dbReference type="NCBI Taxonomy" id="123851"/>
    <lineage>
        <taxon>Eukaryota</taxon>
        <taxon>Metazoa</taxon>
        <taxon>Ecdysozoa</taxon>
        <taxon>Arthropoda</taxon>
        <taxon>Hexapoda</taxon>
        <taxon>Insecta</taxon>
        <taxon>Pterygota</taxon>
        <taxon>Palaeoptera</taxon>
        <taxon>Odonata</taxon>
        <taxon>Epiprocta</taxon>
        <taxon>Anisoptera</taxon>
        <taxon>Libelluloidea</taxon>
        <taxon>Libellulidae</taxon>
        <taxon>Ladona</taxon>
    </lineage>
</organism>
<name>A0A8K0JW43_LADFU</name>
<dbReference type="Proteomes" id="UP000792457">
    <property type="component" value="Unassembled WGS sequence"/>
</dbReference>
<accession>A0A8K0JW43</accession>
<dbReference type="OrthoDB" id="7693811at2759"/>
<keyword evidence="2" id="KW-1185">Reference proteome</keyword>
<dbReference type="AlphaFoldDB" id="A0A8K0JW43"/>
<sequence length="121" mass="13898">MEIKAIRKTNDGGVLLQLGHKTKNKRKFGNLIPKVLSPNHIVHDLKPRMTLEIRDLDCTTTEAEVRDAISREMEEPLKDDFKVAVFEPNNRGQKMAVAEMEDQGAISILNKDWIKIRWVYG</sequence>
<protein>
    <submittedName>
        <fullName evidence="1">Uncharacterized protein</fullName>
    </submittedName>
</protein>
<gene>
    <name evidence="1" type="ORF">J437_LFUL000255</name>
</gene>
<reference evidence="1" key="2">
    <citation type="submission" date="2017-10" db="EMBL/GenBank/DDBJ databases">
        <title>Ladona fulva Genome sequencing and assembly.</title>
        <authorList>
            <person name="Murali S."/>
            <person name="Richards S."/>
            <person name="Bandaranaike D."/>
            <person name="Bellair M."/>
            <person name="Blankenburg K."/>
            <person name="Chao H."/>
            <person name="Dinh H."/>
            <person name="Doddapaneni H."/>
            <person name="Dugan-Rocha S."/>
            <person name="Elkadiri S."/>
            <person name="Gnanaolivu R."/>
            <person name="Hernandez B."/>
            <person name="Skinner E."/>
            <person name="Javaid M."/>
            <person name="Lee S."/>
            <person name="Li M."/>
            <person name="Ming W."/>
            <person name="Munidasa M."/>
            <person name="Muniz J."/>
            <person name="Nguyen L."/>
            <person name="Hughes D."/>
            <person name="Osuji N."/>
            <person name="Pu L.-L."/>
            <person name="Puazo M."/>
            <person name="Qu C."/>
            <person name="Quiroz J."/>
            <person name="Raj R."/>
            <person name="Weissenberger G."/>
            <person name="Xin Y."/>
            <person name="Zou X."/>
            <person name="Han Y."/>
            <person name="Worley K."/>
            <person name="Muzny D."/>
            <person name="Gibbs R."/>
        </authorList>
    </citation>
    <scope>NUCLEOTIDE SEQUENCE</scope>
    <source>
        <strain evidence="1">Sampled in the wild</strain>
    </source>
</reference>
<proteinExistence type="predicted"/>
<comment type="caution">
    <text evidence="1">The sequence shown here is derived from an EMBL/GenBank/DDBJ whole genome shotgun (WGS) entry which is preliminary data.</text>
</comment>
<reference evidence="1" key="1">
    <citation type="submission" date="2013-04" db="EMBL/GenBank/DDBJ databases">
        <authorList>
            <person name="Qu J."/>
            <person name="Murali S.C."/>
            <person name="Bandaranaike D."/>
            <person name="Bellair M."/>
            <person name="Blankenburg K."/>
            <person name="Chao H."/>
            <person name="Dinh H."/>
            <person name="Doddapaneni H."/>
            <person name="Downs B."/>
            <person name="Dugan-Rocha S."/>
            <person name="Elkadiri S."/>
            <person name="Gnanaolivu R.D."/>
            <person name="Hernandez B."/>
            <person name="Javaid M."/>
            <person name="Jayaseelan J.C."/>
            <person name="Lee S."/>
            <person name="Li M."/>
            <person name="Ming W."/>
            <person name="Munidasa M."/>
            <person name="Muniz J."/>
            <person name="Nguyen L."/>
            <person name="Ongeri F."/>
            <person name="Osuji N."/>
            <person name="Pu L.-L."/>
            <person name="Puazo M."/>
            <person name="Qu C."/>
            <person name="Quiroz J."/>
            <person name="Raj R."/>
            <person name="Weissenberger G."/>
            <person name="Xin Y."/>
            <person name="Zou X."/>
            <person name="Han Y."/>
            <person name="Richards S."/>
            <person name="Worley K."/>
            <person name="Muzny D."/>
            <person name="Gibbs R."/>
        </authorList>
    </citation>
    <scope>NUCLEOTIDE SEQUENCE</scope>
    <source>
        <strain evidence="1">Sampled in the wild</strain>
    </source>
</reference>
<evidence type="ECO:0000313" key="2">
    <source>
        <dbReference type="Proteomes" id="UP000792457"/>
    </source>
</evidence>